<keyword evidence="3" id="KW-1185">Reference proteome</keyword>
<dbReference type="KEGG" id="lcre:Pla8534_27510"/>
<dbReference type="RefSeq" id="WP_145053732.1">
    <property type="nucleotide sequence ID" value="NZ_CP036433.1"/>
</dbReference>
<keyword evidence="1" id="KW-0812">Transmembrane</keyword>
<sequence>MSPWLMALLLWQADKPKPGWLKLDRQHQAATLAAFVGLVLLGIGMILLVWLGGRITRRYIQSPTHLPFGRHGDNPDDWAEKAIKQDHLDDE</sequence>
<dbReference type="AlphaFoldDB" id="A0A518DSY6"/>
<feature type="transmembrane region" description="Helical" evidence="1">
    <location>
        <begin position="32"/>
        <end position="51"/>
    </location>
</feature>
<keyword evidence="1" id="KW-1133">Transmembrane helix</keyword>
<evidence type="ECO:0000256" key="1">
    <source>
        <dbReference type="SAM" id="Phobius"/>
    </source>
</evidence>
<gene>
    <name evidence="2" type="ORF">Pla8534_27510</name>
</gene>
<keyword evidence="1" id="KW-0472">Membrane</keyword>
<protein>
    <submittedName>
        <fullName evidence="2">Uncharacterized protein</fullName>
    </submittedName>
</protein>
<proteinExistence type="predicted"/>
<accession>A0A518DSY6</accession>
<evidence type="ECO:0000313" key="2">
    <source>
        <dbReference type="EMBL" id="QDU94943.1"/>
    </source>
</evidence>
<name>A0A518DSY6_9BACT</name>
<dbReference type="Proteomes" id="UP000317648">
    <property type="component" value="Chromosome"/>
</dbReference>
<evidence type="ECO:0000313" key="3">
    <source>
        <dbReference type="Proteomes" id="UP000317648"/>
    </source>
</evidence>
<organism evidence="2 3">
    <name type="scientific">Lignipirellula cremea</name>
    <dbReference type="NCBI Taxonomy" id="2528010"/>
    <lineage>
        <taxon>Bacteria</taxon>
        <taxon>Pseudomonadati</taxon>
        <taxon>Planctomycetota</taxon>
        <taxon>Planctomycetia</taxon>
        <taxon>Pirellulales</taxon>
        <taxon>Pirellulaceae</taxon>
        <taxon>Lignipirellula</taxon>
    </lineage>
</organism>
<reference evidence="2 3" key="1">
    <citation type="submission" date="2019-02" db="EMBL/GenBank/DDBJ databases">
        <title>Deep-cultivation of Planctomycetes and their phenomic and genomic characterization uncovers novel biology.</title>
        <authorList>
            <person name="Wiegand S."/>
            <person name="Jogler M."/>
            <person name="Boedeker C."/>
            <person name="Pinto D."/>
            <person name="Vollmers J."/>
            <person name="Rivas-Marin E."/>
            <person name="Kohn T."/>
            <person name="Peeters S.H."/>
            <person name="Heuer A."/>
            <person name="Rast P."/>
            <person name="Oberbeckmann S."/>
            <person name="Bunk B."/>
            <person name="Jeske O."/>
            <person name="Meyerdierks A."/>
            <person name="Storesund J.E."/>
            <person name="Kallscheuer N."/>
            <person name="Luecker S."/>
            <person name="Lage O.M."/>
            <person name="Pohl T."/>
            <person name="Merkel B.J."/>
            <person name="Hornburger P."/>
            <person name="Mueller R.-W."/>
            <person name="Bruemmer F."/>
            <person name="Labrenz M."/>
            <person name="Spormann A.M."/>
            <person name="Op den Camp H."/>
            <person name="Overmann J."/>
            <person name="Amann R."/>
            <person name="Jetten M.S.M."/>
            <person name="Mascher T."/>
            <person name="Medema M.H."/>
            <person name="Devos D.P."/>
            <person name="Kaster A.-K."/>
            <person name="Ovreas L."/>
            <person name="Rohde M."/>
            <person name="Galperin M.Y."/>
            <person name="Jogler C."/>
        </authorList>
    </citation>
    <scope>NUCLEOTIDE SEQUENCE [LARGE SCALE GENOMIC DNA]</scope>
    <source>
        <strain evidence="2 3">Pla85_3_4</strain>
    </source>
</reference>
<dbReference type="EMBL" id="CP036433">
    <property type="protein sequence ID" value="QDU94943.1"/>
    <property type="molecule type" value="Genomic_DNA"/>
</dbReference>